<dbReference type="GO" id="GO:0000049">
    <property type="term" value="F:tRNA binding"/>
    <property type="evidence" value="ECO:0007669"/>
    <property type="project" value="UniProtKB-KW"/>
</dbReference>
<dbReference type="FunFam" id="3.30.930.10:FF:000002">
    <property type="entry name" value="Threonine--tRNA ligase"/>
    <property type="match status" value="1"/>
</dbReference>
<dbReference type="PANTHER" id="PTHR11451">
    <property type="entry name" value="THREONINE-TRNA LIGASE"/>
    <property type="match status" value="1"/>
</dbReference>
<dbReference type="InterPro" id="IPR012947">
    <property type="entry name" value="tRNA_SAD"/>
</dbReference>
<organism evidence="16 17">
    <name type="scientific">candidate division WWE3 bacterium</name>
    <dbReference type="NCBI Taxonomy" id="2053526"/>
    <lineage>
        <taxon>Bacteria</taxon>
        <taxon>Katanobacteria</taxon>
    </lineage>
</organism>
<evidence type="ECO:0000256" key="8">
    <source>
        <dbReference type="ARBA" id="ARBA00022840"/>
    </source>
</evidence>
<dbReference type="GO" id="GO:0006435">
    <property type="term" value="P:threonyl-tRNA aminoacylation"/>
    <property type="evidence" value="ECO:0007669"/>
    <property type="project" value="UniProtKB-UniRule"/>
</dbReference>
<comment type="similarity">
    <text evidence="1">Belongs to the class-II aminoacyl-tRNA synthetase family.</text>
</comment>
<keyword evidence="11" id="KW-0030">Aminoacyl-tRNA synthetase</keyword>
<dbReference type="GO" id="GO:0005737">
    <property type="term" value="C:cytoplasm"/>
    <property type="evidence" value="ECO:0007669"/>
    <property type="project" value="UniProtKB-UniRule"/>
</dbReference>
<dbReference type="Pfam" id="PF07973">
    <property type="entry name" value="tRNA_SAD"/>
    <property type="match status" value="1"/>
</dbReference>
<evidence type="ECO:0000256" key="10">
    <source>
        <dbReference type="ARBA" id="ARBA00022917"/>
    </source>
</evidence>
<evidence type="ECO:0000256" key="12">
    <source>
        <dbReference type="ARBA" id="ARBA00049515"/>
    </source>
</evidence>
<keyword evidence="3" id="KW-0820">tRNA-binding</keyword>
<evidence type="ECO:0000256" key="4">
    <source>
        <dbReference type="ARBA" id="ARBA00022598"/>
    </source>
</evidence>
<dbReference type="InterPro" id="IPR002320">
    <property type="entry name" value="Thr-tRNA-ligase_IIa"/>
</dbReference>
<reference evidence="16" key="1">
    <citation type="submission" date="2020-04" db="EMBL/GenBank/DDBJ databases">
        <authorList>
            <person name="Zhang T."/>
        </authorList>
    </citation>
    <scope>NUCLEOTIDE SEQUENCE</scope>
    <source>
        <strain evidence="16">HKST-UBA01</strain>
    </source>
</reference>
<dbReference type="CDD" id="cd00771">
    <property type="entry name" value="ThrRS_core"/>
    <property type="match status" value="1"/>
</dbReference>
<dbReference type="InterPro" id="IPR006195">
    <property type="entry name" value="aa-tRNA-synth_II"/>
</dbReference>
<dbReference type="Pfam" id="PF00587">
    <property type="entry name" value="tRNA-synt_2b"/>
    <property type="match status" value="1"/>
</dbReference>
<evidence type="ECO:0000256" key="13">
    <source>
        <dbReference type="NCBIfam" id="TIGR00418"/>
    </source>
</evidence>
<dbReference type="PROSITE" id="PS50862">
    <property type="entry name" value="AA_TRNA_LIGASE_II"/>
    <property type="match status" value="1"/>
</dbReference>
<dbReference type="EC" id="6.1.1.3" evidence="2 13"/>
<dbReference type="Proteomes" id="UP000701698">
    <property type="component" value="Unassembled WGS sequence"/>
</dbReference>
<evidence type="ECO:0000256" key="6">
    <source>
        <dbReference type="ARBA" id="ARBA00022741"/>
    </source>
</evidence>
<evidence type="ECO:0000256" key="11">
    <source>
        <dbReference type="ARBA" id="ARBA00023146"/>
    </source>
</evidence>
<protein>
    <recommendedName>
        <fullName evidence="2 13">Threonine--tRNA ligase</fullName>
        <ecNumber evidence="2 13">6.1.1.3</ecNumber>
    </recommendedName>
</protein>
<feature type="domain" description="Aminoacyl-transfer RNA synthetases class-II family profile" evidence="15">
    <location>
        <begin position="243"/>
        <end position="503"/>
    </location>
</feature>
<evidence type="ECO:0000256" key="9">
    <source>
        <dbReference type="ARBA" id="ARBA00022884"/>
    </source>
</evidence>
<keyword evidence="10" id="KW-0648">Protein biosynthesis</keyword>
<feature type="coiled-coil region" evidence="14">
    <location>
        <begin position="56"/>
        <end position="83"/>
    </location>
</feature>
<evidence type="ECO:0000313" key="17">
    <source>
        <dbReference type="Proteomes" id="UP000701698"/>
    </source>
</evidence>
<comment type="catalytic activity">
    <reaction evidence="12">
        <text>tRNA(Thr) + L-threonine + ATP = L-threonyl-tRNA(Thr) + AMP + diphosphate + H(+)</text>
        <dbReference type="Rhea" id="RHEA:24624"/>
        <dbReference type="Rhea" id="RHEA-COMP:9670"/>
        <dbReference type="Rhea" id="RHEA-COMP:9704"/>
        <dbReference type="ChEBI" id="CHEBI:15378"/>
        <dbReference type="ChEBI" id="CHEBI:30616"/>
        <dbReference type="ChEBI" id="CHEBI:33019"/>
        <dbReference type="ChEBI" id="CHEBI:57926"/>
        <dbReference type="ChEBI" id="CHEBI:78442"/>
        <dbReference type="ChEBI" id="CHEBI:78534"/>
        <dbReference type="ChEBI" id="CHEBI:456215"/>
        <dbReference type="EC" id="6.1.1.3"/>
    </reaction>
</comment>
<dbReference type="AlphaFoldDB" id="A0A955LHQ7"/>
<keyword evidence="5" id="KW-0479">Metal-binding</keyword>
<name>A0A955LHQ7_UNCKA</name>
<reference evidence="16" key="2">
    <citation type="journal article" date="2021" name="Microbiome">
        <title>Successional dynamics and alternative stable states in a saline activated sludge microbial community over 9 years.</title>
        <authorList>
            <person name="Wang Y."/>
            <person name="Ye J."/>
            <person name="Ju F."/>
            <person name="Liu L."/>
            <person name="Boyd J.A."/>
            <person name="Deng Y."/>
            <person name="Parks D.H."/>
            <person name="Jiang X."/>
            <person name="Yin X."/>
            <person name="Woodcroft B.J."/>
            <person name="Tyson G.W."/>
            <person name="Hugenholtz P."/>
            <person name="Polz M.F."/>
            <person name="Zhang T."/>
        </authorList>
    </citation>
    <scope>NUCLEOTIDE SEQUENCE</scope>
    <source>
        <strain evidence="16">HKST-UBA01</strain>
    </source>
</reference>
<accession>A0A955LHQ7</accession>
<proteinExistence type="inferred from homology"/>
<dbReference type="InterPro" id="IPR002314">
    <property type="entry name" value="aa-tRNA-synt_IIb"/>
</dbReference>
<dbReference type="PANTHER" id="PTHR11451:SF44">
    <property type="entry name" value="THREONINE--TRNA LIGASE, CHLOROPLASTIC_MITOCHONDRIAL 2"/>
    <property type="match status" value="1"/>
</dbReference>
<dbReference type="InterPro" id="IPR045864">
    <property type="entry name" value="aa-tRNA-synth_II/BPL/LPL"/>
</dbReference>
<dbReference type="PRINTS" id="PR01047">
    <property type="entry name" value="TRNASYNTHTHR"/>
</dbReference>
<evidence type="ECO:0000259" key="15">
    <source>
        <dbReference type="PROSITE" id="PS50862"/>
    </source>
</evidence>
<keyword evidence="4 16" id="KW-0436">Ligase</keyword>
<dbReference type="InterPro" id="IPR033728">
    <property type="entry name" value="ThrRS_core"/>
</dbReference>
<evidence type="ECO:0000256" key="1">
    <source>
        <dbReference type="ARBA" id="ARBA00008226"/>
    </source>
</evidence>
<evidence type="ECO:0000256" key="7">
    <source>
        <dbReference type="ARBA" id="ARBA00022833"/>
    </source>
</evidence>
<dbReference type="GO" id="GO:0004829">
    <property type="term" value="F:threonine-tRNA ligase activity"/>
    <property type="evidence" value="ECO:0007669"/>
    <property type="project" value="UniProtKB-UniRule"/>
</dbReference>
<evidence type="ECO:0000256" key="3">
    <source>
        <dbReference type="ARBA" id="ARBA00022555"/>
    </source>
</evidence>
<dbReference type="Gene3D" id="3.30.930.10">
    <property type="entry name" value="Bira Bifunctional Protein, Domain 2"/>
    <property type="match status" value="1"/>
</dbReference>
<keyword evidence="7" id="KW-0862">Zinc</keyword>
<dbReference type="Gene3D" id="3.30.980.10">
    <property type="entry name" value="Threonyl-trna Synthetase, Chain A, domain 2"/>
    <property type="match status" value="1"/>
</dbReference>
<dbReference type="SUPFAM" id="SSF55681">
    <property type="entry name" value="Class II aaRS and biotin synthetases"/>
    <property type="match status" value="1"/>
</dbReference>
<keyword evidence="9" id="KW-0694">RNA-binding</keyword>
<evidence type="ECO:0000256" key="5">
    <source>
        <dbReference type="ARBA" id="ARBA00022723"/>
    </source>
</evidence>
<comment type="caution">
    <text evidence="16">The sequence shown here is derived from an EMBL/GenBank/DDBJ whole genome shotgun (WGS) entry which is preliminary data.</text>
</comment>
<evidence type="ECO:0000256" key="2">
    <source>
        <dbReference type="ARBA" id="ARBA00013163"/>
    </source>
</evidence>
<keyword evidence="8" id="KW-0067">ATP-binding</keyword>
<dbReference type="EMBL" id="JAGQKX010000151">
    <property type="protein sequence ID" value="MCA9390616.1"/>
    <property type="molecule type" value="Genomic_DNA"/>
</dbReference>
<keyword evidence="14" id="KW-0175">Coiled coil</keyword>
<gene>
    <name evidence="16" type="primary">thrS</name>
    <name evidence="16" type="ORF">KC571_04400</name>
</gene>
<evidence type="ECO:0000256" key="14">
    <source>
        <dbReference type="SAM" id="Coils"/>
    </source>
</evidence>
<feature type="non-terminal residue" evidence="16">
    <location>
        <position position="503"/>
    </location>
</feature>
<dbReference type="GO" id="GO:0005524">
    <property type="term" value="F:ATP binding"/>
    <property type="evidence" value="ECO:0007669"/>
    <property type="project" value="UniProtKB-KW"/>
</dbReference>
<sequence length="503" mass="58037">MAEKTDYAQFNNPDLAKMRHTAEHLLHDAARILWPHIKLAMGPATDDGYYFDFDPIDESGNTIKVSEADFEQLEEKMQWLKSLKLPISRQEISLEEAKKLFSDNPYKLDTLDTIAQRGDSVSVYWTGDSSLAGENYVNLSNGFYTENDQFVSVDLCAGPHVDNTSQVGEFKLLSVAGAYWHGDEKNKMLTRIYGTAFDSAEALHEYLHFQEEAKRRDHKVLGPQFDLFTFSEKVGGGLPLWTPKGTLLRNLLDSFVWELRQAKGYEKVEIPHITKKDLFETSGHWDKFKDELFRITTREGHEFAMKPMNCPFHTQIYDRKPHSYREMPQRYANTTMVYRDEQSGELAGLSRVRSITQDDAHVFCRESQVKGEALAIWDIIEQFYKGAGFSNLKVRLSLHDPEHMENYLGDEETWLYAENQLRDLIKEKQADFFEAPGEAAFYGPKIDFMGYDSLGREWQVATIQVDRNMPERFDLSCINEDGEKERVVMLHAAIMGSIERFMS</sequence>
<dbReference type="NCBIfam" id="TIGR00418">
    <property type="entry name" value="thrS"/>
    <property type="match status" value="1"/>
</dbReference>
<dbReference type="GO" id="GO:0046872">
    <property type="term" value="F:metal ion binding"/>
    <property type="evidence" value="ECO:0007669"/>
    <property type="project" value="UniProtKB-KW"/>
</dbReference>
<dbReference type="InterPro" id="IPR018163">
    <property type="entry name" value="Thr/Ala-tRNA-synth_IIc_edit"/>
</dbReference>
<dbReference type="SUPFAM" id="SSF55186">
    <property type="entry name" value="ThrRS/AlaRS common domain"/>
    <property type="match status" value="1"/>
</dbReference>
<keyword evidence="6" id="KW-0547">Nucleotide-binding</keyword>
<dbReference type="SMART" id="SM00863">
    <property type="entry name" value="tRNA_SAD"/>
    <property type="match status" value="1"/>
</dbReference>
<evidence type="ECO:0000313" key="16">
    <source>
        <dbReference type="EMBL" id="MCA9390616.1"/>
    </source>
</evidence>